<keyword evidence="8" id="KW-1185">Reference proteome</keyword>
<sequence>MTITAAKLRSAFPFFQEMDPSLVEAVLPHISEKNYRKGSLIFLEGNKGEEVFFIASGAVSLFTLNRTKKVVLSVLREGDYFGEMALINPEPGRSATAETLAPTKLYSLRKSAFLLLFDRDRGFLRHLLLNTMERLNNANQQIYDMTFLSVRARIIKRLLSLQAQQPGSASGRESQLPLRITHQQLADMVGAVRETVSKIIQELQDEGLIRIERRMIRLAEPARLEKKLQEES</sequence>
<dbReference type="AlphaFoldDB" id="A0A841U3E6"/>
<dbReference type="Gene3D" id="1.10.10.10">
    <property type="entry name" value="Winged helix-like DNA-binding domain superfamily/Winged helix DNA-binding domain"/>
    <property type="match status" value="1"/>
</dbReference>
<gene>
    <name evidence="7" type="ORF">H7B90_14365</name>
</gene>
<name>A0A841U3E6_9BACL</name>
<dbReference type="SUPFAM" id="SSF51206">
    <property type="entry name" value="cAMP-binding domain-like"/>
    <property type="match status" value="1"/>
</dbReference>
<dbReference type="Pfam" id="PF00027">
    <property type="entry name" value="cNMP_binding"/>
    <property type="match status" value="1"/>
</dbReference>
<dbReference type="PROSITE" id="PS50042">
    <property type="entry name" value="CNMP_BINDING_3"/>
    <property type="match status" value="1"/>
</dbReference>
<dbReference type="InterPro" id="IPR014710">
    <property type="entry name" value="RmlC-like_jellyroll"/>
</dbReference>
<proteinExistence type="predicted"/>
<dbReference type="CDD" id="cd00038">
    <property type="entry name" value="CAP_ED"/>
    <property type="match status" value="1"/>
</dbReference>
<dbReference type="FunFam" id="1.10.10.10:FF:000019">
    <property type="entry name" value="Crp/Fnr family transcriptional regulator"/>
    <property type="match status" value="1"/>
</dbReference>
<dbReference type="InterPro" id="IPR012318">
    <property type="entry name" value="HTH_CRP"/>
</dbReference>
<dbReference type="EMBL" id="JACJVR010000055">
    <property type="protein sequence ID" value="MBB6692590.1"/>
    <property type="molecule type" value="Genomic_DNA"/>
</dbReference>
<feature type="domain" description="HTH crp-type" evidence="6">
    <location>
        <begin position="148"/>
        <end position="222"/>
    </location>
</feature>
<dbReference type="PROSITE" id="PS00889">
    <property type="entry name" value="CNMP_BINDING_2"/>
    <property type="match status" value="1"/>
</dbReference>
<protein>
    <submittedName>
        <fullName evidence="7">Crp/Fnr family transcriptional regulator</fullName>
    </submittedName>
</protein>
<dbReference type="InterPro" id="IPR000595">
    <property type="entry name" value="cNMP-bd_dom"/>
</dbReference>
<dbReference type="PROSITE" id="PS51063">
    <property type="entry name" value="HTH_CRP_2"/>
    <property type="match status" value="1"/>
</dbReference>
<dbReference type="Pfam" id="PF13545">
    <property type="entry name" value="HTH_Crp_2"/>
    <property type="match status" value="1"/>
</dbReference>
<evidence type="ECO:0000313" key="8">
    <source>
        <dbReference type="Proteomes" id="UP000553776"/>
    </source>
</evidence>
<dbReference type="PANTHER" id="PTHR24567:SF74">
    <property type="entry name" value="HTH-TYPE TRANSCRIPTIONAL REGULATOR ARCR"/>
    <property type="match status" value="1"/>
</dbReference>
<reference evidence="7 8" key="1">
    <citation type="submission" date="2020-08" db="EMBL/GenBank/DDBJ databases">
        <title>Cohnella phylogeny.</title>
        <authorList>
            <person name="Dunlap C."/>
        </authorList>
    </citation>
    <scope>NUCLEOTIDE SEQUENCE [LARGE SCALE GENOMIC DNA]</scope>
    <source>
        <strain evidence="7 8">DSM 25239</strain>
    </source>
</reference>
<dbReference type="SMART" id="SM00100">
    <property type="entry name" value="cNMP"/>
    <property type="match status" value="1"/>
</dbReference>
<evidence type="ECO:0000256" key="4">
    <source>
        <dbReference type="ARBA" id="ARBA00023163"/>
    </source>
</evidence>
<dbReference type="GO" id="GO:0003677">
    <property type="term" value="F:DNA binding"/>
    <property type="evidence" value="ECO:0007669"/>
    <property type="project" value="UniProtKB-KW"/>
</dbReference>
<dbReference type="InterPro" id="IPR050397">
    <property type="entry name" value="Env_Response_Regulators"/>
</dbReference>
<dbReference type="Proteomes" id="UP000553776">
    <property type="component" value="Unassembled WGS sequence"/>
</dbReference>
<organism evidence="7 8">
    <name type="scientific">Cohnella xylanilytica</name>
    <dbReference type="NCBI Taxonomy" id="557555"/>
    <lineage>
        <taxon>Bacteria</taxon>
        <taxon>Bacillati</taxon>
        <taxon>Bacillota</taxon>
        <taxon>Bacilli</taxon>
        <taxon>Bacillales</taxon>
        <taxon>Paenibacillaceae</taxon>
        <taxon>Cohnella</taxon>
    </lineage>
</organism>
<keyword evidence="1" id="KW-0805">Transcription regulation</keyword>
<evidence type="ECO:0000313" key="7">
    <source>
        <dbReference type="EMBL" id="MBB6692590.1"/>
    </source>
</evidence>
<accession>A0A841U3E6</accession>
<evidence type="ECO:0000256" key="1">
    <source>
        <dbReference type="ARBA" id="ARBA00023015"/>
    </source>
</evidence>
<evidence type="ECO:0000259" key="6">
    <source>
        <dbReference type="PROSITE" id="PS51063"/>
    </source>
</evidence>
<dbReference type="GO" id="GO:0003700">
    <property type="term" value="F:DNA-binding transcription factor activity"/>
    <property type="evidence" value="ECO:0007669"/>
    <property type="project" value="TreeGrafter"/>
</dbReference>
<dbReference type="GO" id="GO:0005829">
    <property type="term" value="C:cytosol"/>
    <property type="evidence" value="ECO:0007669"/>
    <property type="project" value="TreeGrafter"/>
</dbReference>
<dbReference type="PANTHER" id="PTHR24567">
    <property type="entry name" value="CRP FAMILY TRANSCRIPTIONAL REGULATORY PROTEIN"/>
    <property type="match status" value="1"/>
</dbReference>
<evidence type="ECO:0000256" key="3">
    <source>
        <dbReference type="ARBA" id="ARBA00023159"/>
    </source>
</evidence>
<dbReference type="InterPro" id="IPR036390">
    <property type="entry name" value="WH_DNA-bd_sf"/>
</dbReference>
<keyword evidence="3" id="KW-0010">Activator</keyword>
<keyword evidence="2" id="KW-0238">DNA-binding</keyword>
<dbReference type="InterPro" id="IPR018490">
    <property type="entry name" value="cNMP-bd_dom_sf"/>
</dbReference>
<dbReference type="SUPFAM" id="SSF46785">
    <property type="entry name" value="Winged helix' DNA-binding domain"/>
    <property type="match status" value="1"/>
</dbReference>
<evidence type="ECO:0000256" key="2">
    <source>
        <dbReference type="ARBA" id="ARBA00023125"/>
    </source>
</evidence>
<keyword evidence="4" id="KW-0804">Transcription</keyword>
<dbReference type="Gene3D" id="2.60.120.10">
    <property type="entry name" value="Jelly Rolls"/>
    <property type="match status" value="1"/>
</dbReference>
<dbReference type="InterPro" id="IPR036388">
    <property type="entry name" value="WH-like_DNA-bd_sf"/>
</dbReference>
<evidence type="ECO:0000259" key="5">
    <source>
        <dbReference type="PROSITE" id="PS50042"/>
    </source>
</evidence>
<dbReference type="SMART" id="SM00419">
    <property type="entry name" value="HTH_CRP"/>
    <property type="match status" value="1"/>
</dbReference>
<dbReference type="PRINTS" id="PR00034">
    <property type="entry name" value="HTHCRP"/>
</dbReference>
<dbReference type="RefSeq" id="WP_185136579.1">
    <property type="nucleotide sequence ID" value="NZ_JACJVR010000055.1"/>
</dbReference>
<dbReference type="InterPro" id="IPR018488">
    <property type="entry name" value="cNMP-bd_CS"/>
</dbReference>
<comment type="caution">
    <text evidence="7">The sequence shown here is derived from an EMBL/GenBank/DDBJ whole genome shotgun (WGS) entry which is preliminary data.</text>
</comment>
<feature type="domain" description="Cyclic nucleotide-binding" evidence="5">
    <location>
        <begin position="14"/>
        <end position="134"/>
    </location>
</feature>